<dbReference type="FunFam" id="3.10.110.10:FF:000002">
    <property type="entry name" value="Ubiquitin-conjugating enzyme E2 D3"/>
    <property type="match status" value="1"/>
</dbReference>
<keyword evidence="1" id="KW-0808">Transferase</keyword>
<dbReference type="PANTHER" id="PTHR24068">
    <property type="entry name" value="UBIQUITIN-CONJUGATING ENZYME E2"/>
    <property type="match status" value="1"/>
</dbReference>
<keyword evidence="5" id="KW-1133">Transmembrane helix</keyword>
<dbReference type="PROSITE" id="PS00183">
    <property type="entry name" value="UBC_1"/>
    <property type="match status" value="1"/>
</dbReference>
<evidence type="ECO:0000256" key="5">
    <source>
        <dbReference type="SAM" id="Phobius"/>
    </source>
</evidence>
<evidence type="ECO:0000256" key="1">
    <source>
        <dbReference type="ARBA" id="ARBA00022679"/>
    </source>
</evidence>
<feature type="compositionally biased region" description="Basic and acidic residues" evidence="4">
    <location>
        <begin position="124"/>
        <end position="139"/>
    </location>
</feature>
<dbReference type="InterPro" id="IPR000608">
    <property type="entry name" value="UBC"/>
</dbReference>
<feature type="transmembrane region" description="Helical" evidence="5">
    <location>
        <begin position="339"/>
        <end position="363"/>
    </location>
</feature>
<evidence type="ECO:0000256" key="4">
    <source>
        <dbReference type="SAM" id="MobiDB-lite"/>
    </source>
</evidence>
<feature type="domain" description="UBC core" evidence="6">
    <location>
        <begin position="167"/>
        <end position="336"/>
    </location>
</feature>
<name>A0A8H8A205_9FUNG</name>
<organism evidence="7 8">
    <name type="scientific">Olpidium bornovanus</name>
    <dbReference type="NCBI Taxonomy" id="278681"/>
    <lineage>
        <taxon>Eukaryota</taxon>
        <taxon>Fungi</taxon>
        <taxon>Fungi incertae sedis</taxon>
        <taxon>Olpidiomycota</taxon>
        <taxon>Olpidiomycotina</taxon>
        <taxon>Olpidiomycetes</taxon>
        <taxon>Olpidiales</taxon>
        <taxon>Olpidiaceae</taxon>
        <taxon>Olpidium</taxon>
    </lineage>
</organism>
<dbReference type="InterPro" id="IPR016135">
    <property type="entry name" value="UBQ-conjugating_enzyme/RWD"/>
</dbReference>
<dbReference type="Proteomes" id="UP000673691">
    <property type="component" value="Unassembled WGS sequence"/>
</dbReference>
<evidence type="ECO:0000313" key="8">
    <source>
        <dbReference type="Proteomes" id="UP000673691"/>
    </source>
</evidence>
<feature type="region of interest" description="Disordered" evidence="4">
    <location>
        <begin position="176"/>
        <end position="200"/>
    </location>
</feature>
<dbReference type="AlphaFoldDB" id="A0A8H8A205"/>
<accession>A0A8H8A205</accession>
<proteinExistence type="predicted"/>
<evidence type="ECO:0000259" key="6">
    <source>
        <dbReference type="PROSITE" id="PS50127"/>
    </source>
</evidence>
<comment type="caution">
    <text evidence="7">The sequence shown here is derived from an EMBL/GenBank/DDBJ whole genome shotgun (WGS) entry which is preliminary data.</text>
</comment>
<evidence type="ECO:0000313" key="7">
    <source>
        <dbReference type="EMBL" id="KAG5463233.1"/>
    </source>
</evidence>
<keyword evidence="5" id="KW-0472">Membrane</keyword>
<feature type="active site" description="Glycyl thioester intermediate" evidence="3">
    <location>
        <position position="274"/>
    </location>
</feature>
<feature type="region of interest" description="Disordered" evidence="4">
    <location>
        <begin position="104"/>
        <end position="144"/>
    </location>
</feature>
<dbReference type="CDD" id="cd23792">
    <property type="entry name" value="UBCc_UBE2D"/>
    <property type="match status" value="1"/>
</dbReference>
<keyword evidence="2" id="KW-0833">Ubl conjugation pathway</keyword>
<gene>
    <name evidence="7" type="ORF">BJ554DRAFT_849</name>
</gene>
<evidence type="ECO:0000256" key="3">
    <source>
        <dbReference type="PROSITE-ProRule" id="PRU10133"/>
    </source>
</evidence>
<dbReference type="SMART" id="SM00212">
    <property type="entry name" value="UBCc"/>
    <property type="match status" value="1"/>
</dbReference>
<dbReference type="SUPFAM" id="SSF54495">
    <property type="entry name" value="UBC-like"/>
    <property type="match status" value="1"/>
</dbReference>
<reference evidence="7 8" key="1">
    <citation type="journal article" name="Sci. Rep.">
        <title>Genome-scale phylogenetic analyses confirm Olpidium as the closest living zoosporic fungus to the non-flagellated, terrestrial fungi.</title>
        <authorList>
            <person name="Chang Y."/>
            <person name="Rochon D."/>
            <person name="Sekimoto S."/>
            <person name="Wang Y."/>
            <person name="Chovatia M."/>
            <person name="Sandor L."/>
            <person name="Salamov A."/>
            <person name="Grigoriev I.V."/>
            <person name="Stajich J.E."/>
            <person name="Spatafora J.W."/>
        </authorList>
    </citation>
    <scope>NUCLEOTIDE SEQUENCE [LARGE SCALE GENOMIC DNA]</scope>
    <source>
        <strain evidence="7">S191</strain>
    </source>
</reference>
<protein>
    <submittedName>
        <fullName evidence="7">Ubiquitin-conjugating enzyme/RWD-like protein</fullName>
    </submittedName>
</protein>
<keyword evidence="5" id="KW-0812">Transmembrane</keyword>
<dbReference type="OrthoDB" id="7851174at2759"/>
<keyword evidence="8" id="KW-1185">Reference proteome</keyword>
<dbReference type="PROSITE" id="PS50127">
    <property type="entry name" value="UBC_2"/>
    <property type="match status" value="1"/>
</dbReference>
<sequence>MALKRINKGFPVSFFLPAGRPPLRVEETPLCYAASARAGWPLVIPVVPLSPSLRCLPRRPLEKSAQEKEGGELSLVHLPVPQSPPLGPPAPDEKIPVWTRFPLRSSADPMRRDVPTTRRRKTKKNGEKGTEGGGSDDHFPPLLSGLPESCREAAGTCRHTSCIGAVVAKPIISHELSDLGRDPPSSCSAGPTGEDPSERSFRLTTNLRRTFVSSRTGFTAQWQATIMGPSDSPYFGGVFFLNIHFPTDYPFKPPKVSFKTKIYHPNININGSICLDILRDQWSPALTISKVLLSICSLLTDPNPDDPLVPEIAHLYKSDRERYEATAREWTRKYASGELLLFLAVFFFSFSVCGGIIPLASLLPRAVATLECLAHVPPRSARPALEKIGREQGDMAESFIYFWKRFTGSAPHVLVRSCFTTRHLSRRCSCSPFSGVP</sequence>
<dbReference type="InterPro" id="IPR023313">
    <property type="entry name" value="UBQ-conjugating_AS"/>
</dbReference>
<dbReference type="GO" id="GO:0016740">
    <property type="term" value="F:transferase activity"/>
    <property type="evidence" value="ECO:0007669"/>
    <property type="project" value="UniProtKB-KW"/>
</dbReference>
<dbReference type="EMBL" id="JAEFCI010000937">
    <property type="protein sequence ID" value="KAG5463233.1"/>
    <property type="molecule type" value="Genomic_DNA"/>
</dbReference>
<dbReference type="Gene3D" id="3.10.110.10">
    <property type="entry name" value="Ubiquitin Conjugating Enzyme"/>
    <property type="match status" value="1"/>
</dbReference>
<dbReference type="Pfam" id="PF00179">
    <property type="entry name" value="UQ_con"/>
    <property type="match status" value="1"/>
</dbReference>
<evidence type="ECO:0000256" key="2">
    <source>
        <dbReference type="ARBA" id="ARBA00022786"/>
    </source>
</evidence>